<dbReference type="PANTHER" id="PTHR43649">
    <property type="entry name" value="ARABINOSE-BINDING PROTEIN-RELATED"/>
    <property type="match status" value="1"/>
</dbReference>
<gene>
    <name evidence="3" type="ORF">Q9S71_15005</name>
</gene>
<protein>
    <submittedName>
        <fullName evidence="3">Extracellular solute-binding protein</fullName>
    </submittedName>
</protein>
<keyword evidence="4" id="KW-1185">Reference proteome</keyword>
<feature type="signal peptide" evidence="2">
    <location>
        <begin position="1"/>
        <end position="23"/>
    </location>
</feature>
<evidence type="ECO:0000256" key="2">
    <source>
        <dbReference type="SAM" id="SignalP"/>
    </source>
</evidence>
<evidence type="ECO:0000256" key="1">
    <source>
        <dbReference type="SAM" id="MobiDB-lite"/>
    </source>
</evidence>
<reference evidence="3 4" key="1">
    <citation type="submission" date="2023-08" db="EMBL/GenBank/DDBJ databases">
        <title>Microbacterium aquilitoris sp. nov. and Microbacterium gwkjibeachense sp. nov., isolated from beach.</title>
        <authorList>
            <person name="Lee S.D."/>
            <person name="Yang H."/>
            <person name="Kim I."/>
        </authorList>
    </citation>
    <scope>NUCLEOTIDE SEQUENCE [LARGE SCALE GENOMIC DNA]</scope>
    <source>
        <strain evidence="3 4">KSW4-11</strain>
    </source>
</reference>
<dbReference type="RefSeq" id="WP_311863476.1">
    <property type="nucleotide sequence ID" value="NZ_JAUZVV010000003.1"/>
</dbReference>
<dbReference type="SUPFAM" id="SSF53850">
    <property type="entry name" value="Periplasmic binding protein-like II"/>
    <property type="match status" value="1"/>
</dbReference>
<dbReference type="EMBL" id="JAUZVV010000003">
    <property type="protein sequence ID" value="MDT3318135.1"/>
    <property type="molecule type" value="Genomic_DNA"/>
</dbReference>
<feature type="chain" id="PRO_5046157777" evidence="2">
    <location>
        <begin position="24"/>
        <end position="425"/>
    </location>
</feature>
<evidence type="ECO:0000313" key="4">
    <source>
        <dbReference type="Proteomes" id="UP001251849"/>
    </source>
</evidence>
<dbReference type="InterPro" id="IPR050490">
    <property type="entry name" value="Bact_solute-bd_prot1"/>
</dbReference>
<feature type="compositionally biased region" description="Basic and acidic residues" evidence="1">
    <location>
        <begin position="413"/>
        <end position="425"/>
    </location>
</feature>
<dbReference type="PANTHER" id="PTHR43649:SF12">
    <property type="entry name" value="DIACETYLCHITOBIOSE BINDING PROTEIN DASA"/>
    <property type="match status" value="1"/>
</dbReference>
<comment type="caution">
    <text evidence="3">The sequence shown here is derived from an EMBL/GenBank/DDBJ whole genome shotgun (WGS) entry which is preliminary data.</text>
</comment>
<dbReference type="Proteomes" id="UP001251849">
    <property type="component" value="Unassembled WGS sequence"/>
</dbReference>
<dbReference type="Gene3D" id="3.40.190.10">
    <property type="entry name" value="Periplasmic binding protein-like II"/>
    <property type="match status" value="2"/>
</dbReference>
<keyword evidence="2" id="KW-0732">Signal</keyword>
<dbReference type="InterPro" id="IPR006059">
    <property type="entry name" value="SBP"/>
</dbReference>
<sequence>MNHSSRHSVVAAMLAAGLVTVLAGCSTETGEPAAEGDQVITLGTDDTVRIQPVIDAFEQANPGVKIEVQSGGNSYQEFLRTRLASKTAPDVLRTFPGAGNVAGVLSLDSAGALEDLSGQSWVGELTPQQLNLFGTADDRVLSVPVGALALGPVYNDQTLEGLGASVPTTLDEVLQLCDAAAEQNKVAFAIFQKGGGVVPTYSMVAPLVYGPEPDFTERQLAGEVSFTDSGWTKAYAIQQQMLDRGCFQDGPNGTDYNAAAALVANGDAVATFAFSDTTGLEDISPEGTTYTIAPFPTSDNPEDRYLAVADSNGFGVNADAKQKELALKFVEFIGTPKAQILFANAAKGAPALPTEQFQPEGTNQKVIAEYQLAGKTAAWPDQEWPGAEVVQSVDQVVQRLFNGEDTPQTATQKMDDAFKAAADAR</sequence>
<organism evidence="3 4">
    <name type="scientific">Microbacterium gawkjiense</name>
    <dbReference type="NCBI Taxonomy" id="3067309"/>
    <lineage>
        <taxon>Bacteria</taxon>
        <taxon>Bacillati</taxon>
        <taxon>Actinomycetota</taxon>
        <taxon>Actinomycetes</taxon>
        <taxon>Micrococcales</taxon>
        <taxon>Microbacteriaceae</taxon>
        <taxon>Microbacterium</taxon>
    </lineage>
</organism>
<proteinExistence type="predicted"/>
<accession>A0ABU3GHI8</accession>
<name>A0ABU3GHI8_9MICO</name>
<dbReference type="PROSITE" id="PS51257">
    <property type="entry name" value="PROKAR_LIPOPROTEIN"/>
    <property type="match status" value="1"/>
</dbReference>
<dbReference type="Pfam" id="PF01547">
    <property type="entry name" value="SBP_bac_1"/>
    <property type="match status" value="1"/>
</dbReference>
<evidence type="ECO:0000313" key="3">
    <source>
        <dbReference type="EMBL" id="MDT3318135.1"/>
    </source>
</evidence>
<feature type="region of interest" description="Disordered" evidence="1">
    <location>
        <begin position="403"/>
        <end position="425"/>
    </location>
</feature>